<gene>
    <name evidence="1" type="ORF">SDC9_194461</name>
</gene>
<accession>A0A645I7V6</accession>
<name>A0A645I7V6_9ZZZZ</name>
<proteinExistence type="predicted"/>
<dbReference type="EMBL" id="VSSQ01107878">
    <property type="protein sequence ID" value="MPN46862.1"/>
    <property type="molecule type" value="Genomic_DNA"/>
</dbReference>
<dbReference type="AlphaFoldDB" id="A0A645I7V6"/>
<evidence type="ECO:0000313" key="1">
    <source>
        <dbReference type="EMBL" id="MPN46862.1"/>
    </source>
</evidence>
<comment type="caution">
    <text evidence="1">The sequence shown here is derived from an EMBL/GenBank/DDBJ whole genome shotgun (WGS) entry which is preliminary data.</text>
</comment>
<organism evidence="1">
    <name type="scientific">bioreactor metagenome</name>
    <dbReference type="NCBI Taxonomy" id="1076179"/>
    <lineage>
        <taxon>unclassified sequences</taxon>
        <taxon>metagenomes</taxon>
        <taxon>ecological metagenomes</taxon>
    </lineage>
</organism>
<protein>
    <submittedName>
        <fullName evidence="1">Uncharacterized protein</fullName>
    </submittedName>
</protein>
<reference evidence="1" key="1">
    <citation type="submission" date="2019-08" db="EMBL/GenBank/DDBJ databases">
        <authorList>
            <person name="Kucharzyk K."/>
            <person name="Murdoch R.W."/>
            <person name="Higgins S."/>
            <person name="Loffler F."/>
        </authorList>
    </citation>
    <scope>NUCLEOTIDE SEQUENCE</scope>
</reference>
<sequence length="54" mass="6433">MDEQGLFKNYTMQELLDELDIIEWYQQPGKVHHLGEMTEKQKALYQYMGVDIPS</sequence>